<evidence type="ECO:0000313" key="1">
    <source>
        <dbReference type="EMBL" id="KQK82855.1"/>
    </source>
</evidence>
<organism evidence="1 2">
    <name type="scientific">Amazona aestiva</name>
    <name type="common">Blue-fronted Amazon parrot</name>
    <dbReference type="NCBI Taxonomy" id="12930"/>
    <lineage>
        <taxon>Eukaryota</taxon>
        <taxon>Metazoa</taxon>
        <taxon>Chordata</taxon>
        <taxon>Craniata</taxon>
        <taxon>Vertebrata</taxon>
        <taxon>Euteleostomi</taxon>
        <taxon>Archelosauria</taxon>
        <taxon>Archosauria</taxon>
        <taxon>Dinosauria</taxon>
        <taxon>Saurischia</taxon>
        <taxon>Theropoda</taxon>
        <taxon>Coelurosauria</taxon>
        <taxon>Aves</taxon>
        <taxon>Neognathae</taxon>
        <taxon>Neoaves</taxon>
        <taxon>Telluraves</taxon>
        <taxon>Australaves</taxon>
        <taxon>Psittaciformes</taxon>
        <taxon>Psittacidae</taxon>
        <taxon>Amazona</taxon>
    </lineage>
</organism>
<comment type="caution">
    <text evidence="1">The sequence shown here is derived from an EMBL/GenBank/DDBJ whole genome shotgun (WGS) entry which is preliminary data.</text>
</comment>
<accession>A0A0Q3MK04</accession>
<dbReference type="AlphaFoldDB" id="A0A0Q3MK04"/>
<protein>
    <submittedName>
        <fullName evidence="1">Uncharacterized protein</fullName>
    </submittedName>
</protein>
<proteinExistence type="predicted"/>
<gene>
    <name evidence="1" type="ORF">AAES_66041</name>
</gene>
<dbReference type="EMBL" id="LMAW01001692">
    <property type="protein sequence ID" value="KQK82855.1"/>
    <property type="molecule type" value="Genomic_DNA"/>
</dbReference>
<dbReference type="Proteomes" id="UP000051836">
    <property type="component" value="Unassembled WGS sequence"/>
</dbReference>
<name>A0A0Q3MK04_AMAAE</name>
<evidence type="ECO:0000313" key="2">
    <source>
        <dbReference type="Proteomes" id="UP000051836"/>
    </source>
</evidence>
<sequence length="110" mass="12877">MSRRIRCTVRFRLTRSPCRPQELCCRILRGGGGAAARRWLVRRLARLLARRLARLLAQWRLCRGSLREGCNSIRITKVIHKCFRSSETVNPEFTVFRATVYRKREASDSD</sequence>
<keyword evidence="2" id="KW-1185">Reference proteome</keyword>
<reference evidence="1 2" key="1">
    <citation type="submission" date="2015-10" db="EMBL/GenBank/DDBJ databases">
        <authorList>
            <person name="Gilbert D.G."/>
        </authorList>
    </citation>
    <scope>NUCLEOTIDE SEQUENCE [LARGE SCALE GENOMIC DNA]</scope>
    <source>
        <strain evidence="1">FVVF132</strain>
    </source>
</reference>